<keyword evidence="6" id="KW-1185">Reference proteome</keyword>
<dbReference type="InterPro" id="IPR009057">
    <property type="entry name" value="Homeodomain-like_sf"/>
</dbReference>
<dbReference type="GO" id="GO:0003700">
    <property type="term" value="F:DNA-binding transcription factor activity"/>
    <property type="evidence" value="ECO:0007669"/>
    <property type="project" value="TreeGrafter"/>
</dbReference>
<accession>D3F5J1</accession>
<evidence type="ECO:0000313" key="6">
    <source>
        <dbReference type="Proteomes" id="UP000008229"/>
    </source>
</evidence>
<dbReference type="EMBL" id="CP001854">
    <property type="protein sequence ID" value="ADB50658.1"/>
    <property type="molecule type" value="Genomic_DNA"/>
</dbReference>
<dbReference type="InterPro" id="IPR050109">
    <property type="entry name" value="HTH-type_TetR-like_transc_reg"/>
</dbReference>
<name>D3F5J1_CONWI</name>
<protein>
    <submittedName>
        <fullName evidence="5">Transcriptional regulator, TetR family</fullName>
    </submittedName>
</protein>
<dbReference type="Pfam" id="PF00440">
    <property type="entry name" value="TetR_N"/>
    <property type="match status" value="1"/>
</dbReference>
<evidence type="ECO:0000256" key="2">
    <source>
        <dbReference type="PROSITE-ProRule" id="PRU00335"/>
    </source>
</evidence>
<gene>
    <name evidence="5" type="ordered locus">Cwoe_2233</name>
</gene>
<dbReference type="AlphaFoldDB" id="D3F5J1"/>
<evidence type="ECO:0000256" key="1">
    <source>
        <dbReference type="ARBA" id="ARBA00023125"/>
    </source>
</evidence>
<feature type="domain" description="HTH tetR-type" evidence="4">
    <location>
        <begin position="24"/>
        <end position="84"/>
    </location>
</feature>
<dbReference type="PROSITE" id="PS50977">
    <property type="entry name" value="HTH_TETR_2"/>
    <property type="match status" value="1"/>
</dbReference>
<dbReference type="GO" id="GO:0000976">
    <property type="term" value="F:transcription cis-regulatory region binding"/>
    <property type="evidence" value="ECO:0007669"/>
    <property type="project" value="TreeGrafter"/>
</dbReference>
<dbReference type="PANTHER" id="PTHR30055">
    <property type="entry name" value="HTH-TYPE TRANSCRIPTIONAL REGULATOR RUTR"/>
    <property type="match status" value="1"/>
</dbReference>
<feature type="DNA-binding region" description="H-T-H motif" evidence="2">
    <location>
        <begin position="47"/>
        <end position="66"/>
    </location>
</feature>
<dbReference type="Pfam" id="PF17932">
    <property type="entry name" value="TetR_C_24"/>
    <property type="match status" value="1"/>
</dbReference>
<dbReference type="SUPFAM" id="SSF48498">
    <property type="entry name" value="Tetracyclin repressor-like, C-terminal domain"/>
    <property type="match status" value="1"/>
</dbReference>
<evidence type="ECO:0000256" key="3">
    <source>
        <dbReference type="SAM" id="MobiDB-lite"/>
    </source>
</evidence>
<dbReference type="PANTHER" id="PTHR30055:SF200">
    <property type="entry name" value="HTH-TYPE TRANSCRIPTIONAL REPRESSOR BDCR"/>
    <property type="match status" value="1"/>
</dbReference>
<dbReference type="KEGG" id="cwo:Cwoe_2233"/>
<dbReference type="Proteomes" id="UP000008229">
    <property type="component" value="Chromosome"/>
</dbReference>
<dbReference type="RefSeq" id="WP_012933709.1">
    <property type="nucleotide sequence ID" value="NC_013739.1"/>
</dbReference>
<feature type="region of interest" description="Disordered" evidence="3">
    <location>
        <begin position="1"/>
        <end position="24"/>
    </location>
</feature>
<evidence type="ECO:0000313" key="5">
    <source>
        <dbReference type="EMBL" id="ADB50658.1"/>
    </source>
</evidence>
<keyword evidence="1 2" id="KW-0238">DNA-binding</keyword>
<dbReference type="InterPro" id="IPR036271">
    <property type="entry name" value="Tet_transcr_reg_TetR-rel_C_sf"/>
</dbReference>
<dbReference type="InterPro" id="IPR001647">
    <property type="entry name" value="HTH_TetR"/>
</dbReference>
<dbReference type="OrthoDB" id="1669699at2"/>
<dbReference type="HOGENOM" id="CLU_069356_12_4_11"/>
<dbReference type="InterPro" id="IPR041490">
    <property type="entry name" value="KstR2_TetR_C"/>
</dbReference>
<dbReference type="eggNOG" id="COG1309">
    <property type="taxonomic scope" value="Bacteria"/>
</dbReference>
<organism evidence="5 6">
    <name type="scientific">Conexibacter woesei (strain DSM 14684 / CCUG 47730 / CIP 108061 / JCM 11494 / NBRC 100937 / ID131577)</name>
    <dbReference type="NCBI Taxonomy" id="469383"/>
    <lineage>
        <taxon>Bacteria</taxon>
        <taxon>Bacillati</taxon>
        <taxon>Actinomycetota</taxon>
        <taxon>Thermoleophilia</taxon>
        <taxon>Solirubrobacterales</taxon>
        <taxon>Conexibacteraceae</taxon>
        <taxon>Conexibacter</taxon>
    </lineage>
</organism>
<dbReference type="Gene3D" id="1.10.357.10">
    <property type="entry name" value="Tetracycline Repressor, domain 2"/>
    <property type="match status" value="1"/>
</dbReference>
<reference evidence="5 6" key="1">
    <citation type="journal article" date="2010" name="Stand. Genomic Sci.">
        <title>Complete genome sequence of Conexibacter woesei type strain (ID131577).</title>
        <authorList>
            <person name="Pukall R."/>
            <person name="Lapidus A."/>
            <person name="Glavina Del Rio T."/>
            <person name="Copeland A."/>
            <person name="Tice H."/>
            <person name="Cheng J.-F."/>
            <person name="Lucas S."/>
            <person name="Chen F."/>
            <person name="Nolan M."/>
            <person name="Bruce D."/>
            <person name="Goodwin L."/>
            <person name="Pitluck S."/>
            <person name="Mavromatis K."/>
            <person name="Ivanova N."/>
            <person name="Ovchinnikova G."/>
            <person name="Pati A."/>
            <person name="Chen A."/>
            <person name="Palaniappan K."/>
            <person name="Land M."/>
            <person name="Hauser L."/>
            <person name="Chang Y.-J."/>
            <person name="Jeffries C.D."/>
            <person name="Chain P."/>
            <person name="Meincke L."/>
            <person name="Sims D."/>
            <person name="Brettin T."/>
            <person name="Detter J.C."/>
            <person name="Rohde M."/>
            <person name="Goeker M."/>
            <person name="Bristow J."/>
            <person name="Eisen J.A."/>
            <person name="Markowitz V."/>
            <person name="Kyrpides N.C."/>
            <person name="Klenk H.-P."/>
            <person name="Hugenholtz P."/>
        </authorList>
    </citation>
    <scope>NUCLEOTIDE SEQUENCE [LARGE SCALE GENOMIC DNA]</scope>
    <source>
        <strain evidence="6">DSM 14684 / CIP 108061 / JCM 11494 / NBRC 100937 / ID131577</strain>
    </source>
</reference>
<feature type="compositionally biased region" description="Basic and acidic residues" evidence="3">
    <location>
        <begin position="13"/>
        <end position="24"/>
    </location>
</feature>
<reference evidence="6" key="2">
    <citation type="submission" date="2010-01" db="EMBL/GenBank/DDBJ databases">
        <title>The complete genome of Conexibacter woesei DSM 14684.</title>
        <authorList>
            <consortium name="US DOE Joint Genome Institute (JGI-PGF)"/>
            <person name="Lucas S."/>
            <person name="Copeland A."/>
            <person name="Lapidus A."/>
            <person name="Glavina del Rio T."/>
            <person name="Dalin E."/>
            <person name="Tice H."/>
            <person name="Bruce D."/>
            <person name="Goodwin L."/>
            <person name="Pitluck S."/>
            <person name="Kyrpides N."/>
            <person name="Mavromatis K."/>
            <person name="Ivanova N."/>
            <person name="Mikhailova N."/>
            <person name="Chertkov O."/>
            <person name="Brettin T."/>
            <person name="Detter J.C."/>
            <person name="Han C."/>
            <person name="Larimer F."/>
            <person name="Land M."/>
            <person name="Hauser L."/>
            <person name="Markowitz V."/>
            <person name="Cheng J.-F."/>
            <person name="Hugenholtz P."/>
            <person name="Woyke T."/>
            <person name="Wu D."/>
            <person name="Pukall R."/>
            <person name="Steenblock K."/>
            <person name="Schneider S."/>
            <person name="Klenk H.-P."/>
            <person name="Eisen J.A."/>
        </authorList>
    </citation>
    <scope>NUCLEOTIDE SEQUENCE [LARGE SCALE GENOMIC DNA]</scope>
    <source>
        <strain evidence="6">DSM 14684 / CIP 108061 / JCM 11494 / NBRC 100937 / ID131577</strain>
    </source>
</reference>
<evidence type="ECO:0000259" key="4">
    <source>
        <dbReference type="PROSITE" id="PS50977"/>
    </source>
</evidence>
<proteinExistence type="predicted"/>
<dbReference type="PRINTS" id="PR00455">
    <property type="entry name" value="HTHTETR"/>
</dbReference>
<sequence length="246" mass="27149">MAEKTPTRRAPRRAAEQTRRAQSERTQLHLLQTATWLFSERGFHGTGIRDIADAAGVAVSAMYYYARSKDEVLDAVMQRGLERLDGASSEALEGVSGASERLATLISVHVALHARNPRTTSVIDQELNALPAPVRKRTLAQRDVYEARWEAVLRAGVDGGEFVERGRVGRLALLQMCTGVAHWYRPRGEMRVVELCDRFADMGLALMGARRGGEAVEVAALDLAPRERLLPLVEIPTEPRRKPSGA</sequence>
<dbReference type="Gene3D" id="1.10.10.60">
    <property type="entry name" value="Homeodomain-like"/>
    <property type="match status" value="1"/>
</dbReference>
<dbReference type="STRING" id="469383.Cwoe_2233"/>
<dbReference type="SUPFAM" id="SSF46689">
    <property type="entry name" value="Homeodomain-like"/>
    <property type="match status" value="1"/>
</dbReference>